<gene>
    <name evidence="1" type="ORF">METZ01_LOCUS485921</name>
</gene>
<feature type="non-terminal residue" evidence="1">
    <location>
        <position position="135"/>
    </location>
</feature>
<protein>
    <submittedName>
        <fullName evidence="1">Uncharacterized protein</fullName>
    </submittedName>
</protein>
<dbReference type="EMBL" id="UINC01209861">
    <property type="protein sequence ID" value="SVE33067.1"/>
    <property type="molecule type" value="Genomic_DNA"/>
</dbReference>
<name>A0A383CL08_9ZZZZ</name>
<dbReference type="AlphaFoldDB" id="A0A383CL08"/>
<evidence type="ECO:0000313" key="1">
    <source>
        <dbReference type="EMBL" id="SVE33067.1"/>
    </source>
</evidence>
<sequence>MVKVVKGTLKKMKPLKASEYDGVLGMPPSWVPEPEKRRFFAARSALLEEYSAKEVLRFMVSRKRRWQGGFSFVPDNIPPAVEDGVDTLNDIKKLISLGEKKALKIILGSARDQDRSSGKKFRVLVKKGHKAKTKI</sequence>
<organism evidence="1">
    <name type="scientific">marine metagenome</name>
    <dbReference type="NCBI Taxonomy" id="408172"/>
    <lineage>
        <taxon>unclassified sequences</taxon>
        <taxon>metagenomes</taxon>
        <taxon>ecological metagenomes</taxon>
    </lineage>
</organism>
<accession>A0A383CL08</accession>
<reference evidence="1" key="1">
    <citation type="submission" date="2018-05" db="EMBL/GenBank/DDBJ databases">
        <authorList>
            <person name="Lanie J.A."/>
            <person name="Ng W.-L."/>
            <person name="Kazmierczak K.M."/>
            <person name="Andrzejewski T.M."/>
            <person name="Davidsen T.M."/>
            <person name="Wayne K.J."/>
            <person name="Tettelin H."/>
            <person name="Glass J.I."/>
            <person name="Rusch D."/>
            <person name="Podicherti R."/>
            <person name="Tsui H.-C.T."/>
            <person name="Winkler M.E."/>
        </authorList>
    </citation>
    <scope>NUCLEOTIDE SEQUENCE</scope>
</reference>
<proteinExistence type="predicted"/>